<evidence type="ECO:0000313" key="3">
    <source>
        <dbReference type="Proteomes" id="UP000297248"/>
    </source>
</evidence>
<keyword evidence="4" id="KW-1185">Reference proteome</keyword>
<dbReference type="EMBL" id="SNQG01000001">
    <property type="protein sequence ID" value="TEW69306.1"/>
    <property type="molecule type" value="Genomic_DNA"/>
</dbReference>
<proteinExistence type="predicted"/>
<reference evidence="2 3" key="1">
    <citation type="journal article" date="2016" name="Int. J. Syst. Evol. Microbiol.">
        <title>Proposal of Mucilaginibacter phyllosphaerae sp. nov. isolated from the phyllosphere of Galium album.</title>
        <authorList>
            <person name="Aydogan E.L."/>
            <person name="Busse H.J."/>
            <person name="Moser G."/>
            <person name="Muller C."/>
            <person name="Kampfer P."/>
            <person name="Glaeser S.P."/>
        </authorList>
    </citation>
    <scope>NUCLEOTIDE SEQUENCE [LARGE SCALE GENOMIC DNA]</scope>
    <source>
        <strain evidence="2 3">PP-F2FG21</strain>
    </source>
</reference>
<evidence type="ECO:0000313" key="1">
    <source>
        <dbReference type="EMBL" id="MBB3967637.1"/>
    </source>
</evidence>
<protein>
    <submittedName>
        <fullName evidence="2">Uncharacterized protein</fullName>
    </submittedName>
</protein>
<evidence type="ECO:0000313" key="4">
    <source>
        <dbReference type="Proteomes" id="UP000583101"/>
    </source>
</evidence>
<dbReference type="AlphaFoldDB" id="A0A4Y8AJV3"/>
<sequence length="193" mass="22650">MQLKFIFRKFIFFTSILFSACTVNKNRGLVKSDEVYTFINFYLKTQEETDKLDPEFLDYNNDYADINIILDKKDFNEMIGPQISFDTLLNRDDIIYMKKQINYWKNDHRLNVKYLGIYGNNLLSESLSATSITRLKYNVLKLGIPLFSINKKVVLIYTEMHCGIDCGAGYITIFEKQPDGKWKRVSVKSVWIS</sequence>
<comment type="caution">
    <text evidence="2">The sequence shown here is derived from an EMBL/GenBank/DDBJ whole genome shotgun (WGS) entry which is preliminary data.</text>
</comment>
<name>A0A4Y8AJV3_9SPHI</name>
<dbReference type="PROSITE" id="PS51257">
    <property type="entry name" value="PROKAR_LIPOPROTEIN"/>
    <property type="match status" value="1"/>
</dbReference>
<organism evidence="2 3">
    <name type="scientific">Mucilaginibacter phyllosphaerae</name>
    <dbReference type="NCBI Taxonomy" id="1812349"/>
    <lineage>
        <taxon>Bacteria</taxon>
        <taxon>Pseudomonadati</taxon>
        <taxon>Bacteroidota</taxon>
        <taxon>Sphingobacteriia</taxon>
        <taxon>Sphingobacteriales</taxon>
        <taxon>Sphingobacteriaceae</taxon>
        <taxon>Mucilaginibacter</taxon>
    </lineage>
</organism>
<dbReference type="EMBL" id="JACIEG010000001">
    <property type="protein sequence ID" value="MBB3967637.1"/>
    <property type="molecule type" value="Genomic_DNA"/>
</dbReference>
<gene>
    <name evidence="2" type="ORF">E2R65_03830</name>
    <name evidence="1" type="ORF">GGR35_000223</name>
</gene>
<dbReference type="RefSeq" id="WP_134335140.1">
    <property type="nucleotide sequence ID" value="NZ_BMCZ01000001.1"/>
</dbReference>
<dbReference type="Proteomes" id="UP000583101">
    <property type="component" value="Unassembled WGS sequence"/>
</dbReference>
<dbReference type="Proteomes" id="UP000297248">
    <property type="component" value="Unassembled WGS sequence"/>
</dbReference>
<dbReference type="OrthoDB" id="676275at2"/>
<accession>A0A4Y8AJV3</accession>
<reference evidence="1 4" key="3">
    <citation type="submission" date="2020-08" db="EMBL/GenBank/DDBJ databases">
        <title>Genomic Encyclopedia of Type Strains, Phase IV (KMG-IV): sequencing the most valuable type-strain genomes for metagenomic binning, comparative biology and taxonomic classification.</title>
        <authorList>
            <person name="Goeker M."/>
        </authorList>
    </citation>
    <scope>NUCLEOTIDE SEQUENCE [LARGE SCALE GENOMIC DNA]</scope>
    <source>
        <strain evidence="1 4">DSM 100995</strain>
    </source>
</reference>
<reference evidence="2" key="2">
    <citation type="submission" date="2019-03" db="EMBL/GenBank/DDBJ databases">
        <authorList>
            <person name="Yan Y.-Q."/>
            <person name="Du Z.-J."/>
        </authorList>
    </citation>
    <scope>NUCLEOTIDE SEQUENCE</scope>
    <source>
        <strain evidence="2">PP-F2FG21</strain>
    </source>
</reference>
<evidence type="ECO:0000313" key="2">
    <source>
        <dbReference type="EMBL" id="TEW69306.1"/>
    </source>
</evidence>